<evidence type="ECO:0000313" key="1">
    <source>
        <dbReference type="EMBL" id="KAJ1097873.1"/>
    </source>
</evidence>
<comment type="caution">
    <text evidence="1">The sequence shown here is derived from an EMBL/GenBank/DDBJ whole genome shotgun (WGS) entry which is preliminary data.</text>
</comment>
<accession>A0AAV7M9S3</accession>
<evidence type="ECO:0000313" key="2">
    <source>
        <dbReference type="Proteomes" id="UP001066276"/>
    </source>
</evidence>
<dbReference type="AlphaFoldDB" id="A0AAV7M9S3"/>
<gene>
    <name evidence="1" type="ORF">NDU88_002989</name>
</gene>
<keyword evidence="2" id="KW-1185">Reference proteome</keyword>
<dbReference type="Proteomes" id="UP001066276">
    <property type="component" value="Chromosome 10"/>
</dbReference>
<reference evidence="1" key="1">
    <citation type="journal article" date="2022" name="bioRxiv">
        <title>Sequencing and chromosome-scale assembly of the giantPleurodeles waltlgenome.</title>
        <authorList>
            <person name="Brown T."/>
            <person name="Elewa A."/>
            <person name="Iarovenko S."/>
            <person name="Subramanian E."/>
            <person name="Araus A.J."/>
            <person name="Petzold A."/>
            <person name="Susuki M."/>
            <person name="Suzuki K.-i.T."/>
            <person name="Hayashi T."/>
            <person name="Toyoda A."/>
            <person name="Oliveira C."/>
            <person name="Osipova E."/>
            <person name="Leigh N.D."/>
            <person name="Simon A."/>
            <person name="Yun M.H."/>
        </authorList>
    </citation>
    <scope>NUCLEOTIDE SEQUENCE</scope>
    <source>
        <strain evidence="1">20211129_DDA</strain>
        <tissue evidence="1">Liver</tissue>
    </source>
</reference>
<sequence>MEGARGVVLAAAWKSSLTRHAGADAWIKGGRSPLLCSLWCAKAARRPPCERRRCSHEGAAHILRGERWWVRVARCRRWCTPLALEVDVPPMVDSPHHDEMDEEDHRFLRSWRRIPLALRQSVEGWSQPVLILCPKHMRKSCLSAVETGLAPLFFGPDF</sequence>
<name>A0AAV7M9S3_PLEWA</name>
<dbReference type="EMBL" id="JANPWB010000014">
    <property type="protein sequence ID" value="KAJ1097873.1"/>
    <property type="molecule type" value="Genomic_DNA"/>
</dbReference>
<organism evidence="1 2">
    <name type="scientific">Pleurodeles waltl</name>
    <name type="common">Iberian ribbed newt</name>
    <dbReference type="NCBI Taxonomy" id="8319"/>
    <lineage>
        <taxon>Eukaryota</taxon>
        <taxon>Metazoa</taxon>
        <taxon>Chordata</taxon>
        <taxon>Craniata</taxon>
        <taxon>Vertebrata</taxon>
        <taxon>Euteleostomi</taxon>
        <taxon>Amphibia</taxon>
        <taxon>Batrachia</taxon>
        <taxon>Caudata</taxon>
        <taxon>Salamandroidea</taxon>
        <taxon>Salamandridae</taxon>
        <taxon>Pleurodelinae</taxon>
        <taxon>Pleurodeles</taxon>
    </lineage>
</organism>
<protein>
    <submittedName>
        <fullName evidence="1">Uncharacterized protein</fullName>
    </submittedName>
</protein>
<proteinExistence type="predicted"/>